<dbReference type="Proteomes" id="UP001419268">
    <property type="component" value="Unassembled WGS sequence"/>
</dbReference>
<evidence type="ECO:0000256" key="1">
    <source>
        <dbReference type="SAM" id="MobiDB-lite"/>
    </source>
</evidence>
<accession>A0AAP0P0P4</accession>
<keyword evidence="3" id="KW-1185">Reference proteome</keyword>
<dbReference type="AlphaFoldDB" id="A0AAP0P0P4"/>
<comment type="caution">
    <text evidence="2">The sequence shown here is derived from an EMBL/GenBank/DDBJ whole genome shotgun (WGS) entry which is preliminary data.</text>
</comment>
<evidence type="ECO:0000313" key="2">
    <source>
        <dbReference type="EMBL" id="KAK9125784.1"/>
    </source>
</evidence>
<reference evidence="2 3" key="1">
    <citation type="submission" date="2024-01" db="EMBL/GenBank/DDBJ databases">
        <title>Genome assemblies of Stephania.</title>
        <authorList>
            <person name="Yang L."/>
        </authorList>
    </citation>
    <scope>NUCLEOTIDE SEQUENCE [LARGE SCALE GENOMIC DNA]</scope>
    <source>
        <strain evidence="2">JXDWG</strain>
        <tissue evidence="2">Leaf</tissue>
    </source>
</reference>
<gene>
    <name evidence="2" type="ORF">Scep_014630</name>
</gene>
<name>A0AAP0P0P4_9MAGN</name>
<proteinExistence type="predicted"/>
<sequence>MTDEAFKKKSAHMSTNRMSEVVGPGTGISLHSAKSISVRQHGDTLAELTQRVVELSTQSLDTLIDEDAVYLEVVSEVKGRVYGLRKVIIITSDLQGKQAHFEDQHMDLMSLRSYSGSYSGSTKGCKKHC</sequence>
<protein>
    <submittedName>
        <fullName evidence="2">Uncharacterized protein</fullName>
    </submittedName>
</protein>
<evidence type="ECO:0000313" key="3">
    <source>
        <dbReference type="Proteomes" id="UP001419268"/>
    </source>
</evidence>
<dbReference type="EMBL" id="JBBNAG010000006">
    <property type="protein sequence ID" value="KAK9125784.1"/>
    <property type="molecule type" value="Genomic_DNA"/>
</dbReference>
<organism evidence="2 3">
    <name type="scientific">Stephania cephalantha</name>
    <dbReference type="NCBI Taxonomy" id="152367"/>
    <lineage>
        <taxon>Eukaryota</taxon>
        <taxon>Viridiplantae</taxon>
        <taxon>Streptophyta</taxon>
        <taxon>Embryophyta</taxon>
        <taxon>Tracheophyta</taxon>
        <taxon>Spermatophyta</taxon>
        <taxon>Magnoliopsida</taxon>
        <taxon>Ranunculales</taxon>
        <taxon>Menispermaceae</taxon>
        <taxon>Menispermoideae</taxon>
        <taxon>Cissampelideae</taxon>
        <taxon>Stephania</taxon>
    </lineage>
</organism>
<feature type="region of interest" description="Disordered" evidence="1">
    <location>
        <begin position="1"/>
        <end position="23"/>
    </location>
</feature>